<dbReference type="PROSITE" id="PS50004">
    <property type="entry name" value="C2"/>
    <property type="match status" value="1"/>
</dbReference>
<name>A0AAV2RZJ1_MEGNR</name>
<dbReference type="SMART" id="SM00239">
    <property type="entry name" value="C2"/>
    <property type="match status" value="1"/>
</dbReference>
<dbReference type="Pfam" id="PF00168">
    <property type="entry name" value="C2"/>
    <property type="match status" value="1"/>
</dbReference>
<dbReference type="Proteomes" id="UP001497623">
    <property type="component" value="Unassembled WGS sequence"/>
</dbReference>
<proteinExistence type="predicted"/>
<evidence type="ECO:0000256" key="2">
    <source>
        <dbReference type="ARBA" id="ARBA00022553"/>
    </source>
</evidence>
<feature type="compositionally biased region" description="Polar residues" evidence="3">
    <location>
        <begin position="10"/>
        <end position="21"/>
    </location>
</feature>
<keyword evidence="2" id="KW-0597">Phosphoprotein</keyword>
<evidence type="ECO:0000313" key="7">
    <source>
        <dbReference type="Proteomes" id="UP001497623"/>
    </source>
</evidence>
<organism evidence="6 7">
    <name type="scientific">Meganyctiphanes norvegica</name>
    <name type="common">Northern krill</name>
    <name type="synonym">Thysanopoda norvegica</name>
    <dbReference type="NCBI Taxonomy" id="48144"/>
    <lineage>
        <taxon>Eukaryota</taxon>
        <taxon>Metazoa</taxon>
        <taxon>Ecdysozoa</taxon>
        <taxon>Arthropoda</taxon>
        <taxon>Crustacea</taxon>
        <taxon>Multicrustacea</taxon>
        <taxon>Malacostraca</taxon>
        <taxon>Eumalacostraca</taxon>
        <taxon>Eucarida</taxon>
        <taxon>Euphausiacea</taxon>
        <taxon>Euphausiidae</taxon>
        <taxon>Meganyctiphanes</taxon>
    </lineage>
</organism>
<feature type="compositionally biased region" description="Basic and acidic residues" evidence="3">
    <location>
        <begin position="132"/>
        <end position="143"/>
    </location>
</feature>
<feature type="domain" description="C2" evidence="4">
    <location>
        <begin position="241"/>
        <end position="355"/>
    </location>
</feature>
<feature type="region of interest" description="Disordered" evidence="3">
    <location>
        <begin position="875"/>
        <end position="951"/>
    </location>
</feature>
<accession>A0AAV2RZJ1</accession>
<evidence type="ECO:0000313" key="6">
    <source>
        <dbReference type="EMBL" id="CAL4149516.1"/>
    </source>
</evidence>
<dbReference type="SUPFAM" id="SSF49562">
    <property type="entry name" value="C2 domain (Calcium/lipid-binding domain, CaLB)"/>
    <property type="match status" value="1"/>
</dbReference>
<dbReference type="PROSITE" id="PS50018">
    <property type="entry name" value="RAS_GTPASE_ACTIV_2"/>
    <property type="match status" value="1"/>
</dbReference>
<dbReference type="InterPro" id="IPR021887">
    <property type="entry name" value="DAB2P_C"/>
</dbReference>
<dbReference type="SMART" id="SM00323">
    <property type="entry name" value="RasGAP"/>
    <property type="match status" value="1"/>
</dbReference>
<sequence>MQIRNWLSFGGSSASAPSRVTQGVGAPPVPASVLPQEALTTRQQDLPYLTGTLRHRDQHTDDDCVSESSSVMSSRTCTSTSTITTTPSRTKPFLIQQSARTNPQQPTPSRLLNFFSRRGIKSNPLKRTKSVTKAERNKRKALDEQQNVQADDHLGGHLGPQVLPDPLRLGSTSLLRSSRSHESLLSSQNMKNMLDFKNGEVKITPINSSILGKENCFQMFSPHGVRYFNCQTANERDQWIQNLNRAFNPNYDHTFRTENSLKIFVLEAKHISNKRKYFCEVLLDGVVYAQTSSKSKGEICFWGESFNFESLPPIETITVTLYSETEKRKKKCSLVGKVLIPVVEVMSRSHIEKWHQVSIDSSKHSKQEPPSLRLRSKFTSIQILPLDTYSDFLQFVSSEYTLLCEVLEPVLSVKAKEDIATSLINIMQHQGNAKHFLADIMIMEIDRIYDTHLLFRGNSLASKAMEAFMKLVGEKYLLDTLKQVITDIVETGHDCEVDPMKISQISLLQKQQENLLSVVKMTWSRILNSHPFFPMELRECFCLYKERLSSCDKTVLLYNLISSSIFLRFLCPAILSPSLFNIIQEYPDKKTSRNLTLIAKTLQTLANFTKFQGKENYMEFMNNFIEVEQAQMRIFLKRISSPAGANSPIRPSYDGDIDLGKQLSLLHVLLCEATGKVNRCNIDESKHHSLNRLQNILDEITNAKELSGANFVQNVTSSSVIKTSVNSTVIRQEEEHVQKNIFCYNDPTVNSQLSQSTLQTSSELIQLELENNLTPRSSTLPRNAYLMGSAKKPAPNLNTADDYVLFSALESNQPRGRNPIGHCFSHGSLVPGPLQSTPIPVHSQTYHHSHKLLYRNIREEMKSHMHLSNKSNINELDMSQDGTDGYSIQETEPSHKGSQTSLSELSNEASSGYQSSSPLDNAILNNSNGSNKDERLNSSNHSNRKSAKKLSPHMIHAPLAFNNPLYHLNALFPSNSSPRLSSYNNDIPNTTQQQYPAYTLPTSNHKTHEVSTFGSSHSLEDLTSVAPLPIRSSQLQVNQKGYSSSTEELDSLASSPRDHYSSTTPRNTPRFQSFGIGQRQESPLKANHYHSTSDLLVSKPQRSEKKLQQNNGSFNNYESASGLSRRKLTRQESKSLEEYEREICALKSAMEDMQMKLMASRRAALQKPFINYLPADDVPSSLSQSIHHNIPDEQKPLSLSNSQCSISNSQCSIIHTNEATPSAQVLEYKQYLSQSQEGTEPSTPQSAVTICADTSMKELLHKIVEIREESKSEKQKMCNSMSEKDAVIQAQRDRIRSLDQANAQLLIALQQITDLSLDSSSELASSPQHLDMSNLKSIIC</sequence>
<reference evidence="6 7" key="1">
    <citation type="submission" date="2024-05" db="EMBL/GenBank/DDBJ databases">
        <authorList>
            <person name="Wallberg A."/>
        </authorList>
    </citation>
    <scope>NUCLEOTIDE SEQUENCE [LARGE SCALE GENOMIC DNA]</scope>
</reference>
<dbReference type="CDD" id="cd04013">
    <property type="entry name" value="C2_SynGAP_like"/>
    <property type="match status" value="1"/>
</dbReference>
<dbReference type="Pfam" id="PF12004">
    <property type="entry name" value="DAB2P_C"/>
    <property type="match status" value="1"/>
</dbReference>
<feature type="domain" description="Ras-GAP" evidence="5">
    <location>
        <begin position="415"/>
        <end position="607"/>
    </location>
</feature>
<keyword evidence="1" id="KW-0343">GTPase activation</keyword>
<evidence type="ECO:0000256" key="1">
    <source>
        <dbReference type="ARBA" id="ARBA00022468"/>
    </source>
</evidence>
<gene>
    <name evidence="6" type="ORF">MNOR_LOCUS30458</name>
</gene>
<dbReference type="Gene3D" id="2.60.40.150">
    <property type="entry name" value="C2 domain"/>
    <property type="match status" value="1"/>
</dbReference>
<feature type="compositionally biased region" description="Basic residues" evidence="3">
    <location>
        <begin position="942"/>
        <end position="951"/>
    </location>
</feature>
<dbReference type="InterPro" id="IPR057606">
    <property type="entry name" value="SynGAP1-like_PH"/>
</dbReference>
<dbReference type="InterPro" id="IPR008936">
    <property type="entry name" value="Rho_GTPase_activation_prot"/>
</dbReference>
<feature type="compositionally biased region" description="Polar residues" evidence="3">
    <location>
        <begin position="1108"/>
        <end position="1122"/>
    </location>
</feature>
<dbReference type="GO" id="GO:0005096">
    <property type="term" value="F:GTPase activator activity"/>
    <property type="evidence" value="ECO:0007669"/>
    <property type="project" value="UniProtKB-KW"/>
</dbReference>
<dbReference type="InterPro" id="IPR023152">
    <property type="entry name" value="RasGAP_CS"/>
</dbReference>
<dbReference type="Gene3D" id="1.10.506.10">
    <property type="entry name" value="GTPase Activation - p120gap, domain 1"/>
    <property type="match status" value="2"/>
</dbReference>
<dbReference type="InterPro" id="IPR039360">
    <property type="entry name" value="Ras_GTPase"/>
</dbReference>
<dbReference type="Pfam" id="PF00616">
    <property type="entry name" value="RasGAP"/>
    <property type="match status" value="1"/>
</dbReference>
<dbReference type="Gene3D" id="2.30.29.30">
    <property type="entry name" value="Pleckstrin-homology domain (PH domain)/Phosphotyrosine-binding domain (PTB)"/>
    <property type="match status" value="1"/>
</dbReference>
<feature type="region of interest" description="Disordered" evidence="3">
    <location>
        <begin position="1035"/>
        <end position="1074"/>
    </location>
</feature>
<feature type="region of interest" description="Disordered" evidence="3">
    <location>
        <begin position="126"/>
        <end position="169"/>
    </location>
</feature>
<feature type="region of interest" description="Disordered" evidence="3">
    <location>
        <begin position="1"/>
        <end position="27"/>
    </location>
</feature>
<feature type="compositionally biased region" description="Polar residues" evidence="3">
    <location>
        <begin position="1061"/>
        <end position="1071"/>
    </location>
</feature>
<comment type="caution">
    <text evidence="6">The sequence shown here is derived from an EMBL/GenBank/DDBJ whole genome shotgun (WGS) entry which is preliminary data.</text>
</comment>
<feature type="region of interest" description="Disordered" evidence="3">
    <location>
        <begin position="1095"/>
        <end position="1134"/>
    </location>
</feature>
<feature type="compositionally biased region" description="Polar residues" evidence="3">
    <location>
        <begin position="880"/>
        <end position="930"/>
    </location>
</feature>
<dbReference type="SUPFAM" id="SSF48350">
    <property type="entry name" value="GTPase activation domain, GAP"/>
    <property type="match status" value="1"/>
</dbReference>
<dbReference type="CDD" id="cd05136">
    <property type="entry name" value="RasGAP_DAB2IP"/>
    <property type="match status" value="1"/>
</dbReference>
<evidence type="ECO:0008006" key="8">
    <source>
        <dbReference type="Google" id="ProtNLM"/>
    </source>
</evidence>
<dbReference type="PROSITE" id="PS00509">
    <property type="entry name" value="RAS_GTPASE_ACTIV_1"/>
    <property type="match status" value="1"/>
</dbReference>
<dbReference type="Pfam" id="PF25321">
    <property type="entry name" value="PH_RASGAP"/>
    <property type="match status" value="1"/>
</dbReference>
<dbReference type="InterPro" id="IPR001936">
    <property type="entry name" value="RasGAP_dom"/>
</dbReference>
<evidence type="ECO:0000259" key="4">
    <source>
        <dbReference type="PROSITE" id="PS50004"/>
    </source>
</evidence>
<dbReference type="InterPro" id="IPR000008">
    <property type="entry name" value="C2_dom"/>
</dbReference>
<dbReference type="InterPro" id="IPR035892">
    <property type="entry name" value="C2_domain_sf"/>
</dbReference>
<evidence type="ECO:0000259" key="5">
    <source>
        <dbReference type="PROSITE" id="PS50018"/>
    </source>
</evidence>
<dbReference type="PANTHER" id="PTHR10194:SF60">
    <property type="entry name" value="RAS GTPASE-ACTIVATING PROTEIN RASKOL"/>
    <property type="match status" value="1"/>
</dbReference>
<dbReference type="PANTHER" id="PTHR10194">
    <property type="entry name" value="RAS GTPASE-ACTIVATING PROTEINS"/>
    <property type="match status" value="1"/>
</dbReference>
<evidence type="ECO:0000256" key="3">
    <source>
        <dbReference type="SAM" id="MobiDB-lite"/>
    </source>
</evidence>
<keyword evidence="7" id="KW-1185">Reference proteome</keyword>
<dbReference type="EMBL" id="CAXKWB010037278">
    <property type="protein sequence ID" value="CAL4149516.1"/>
    <property type="molecule type" value="Genomic_DNA"/>
</dbReference>
<dbReference type="SUPFAM" id="SSF50729">
    <property type="entry name" value="PH domain-like"/>
    <property type="match status" value="1"/>
</dbReference>
<feature type="compositionally biased region" description="Polar residues" evidence="3">
    <location>
        <begin position="1035"/>
        <end position="1046"/>
    </location>
</feature>
<protein>
    <recommendedName>
        <fullName evidence="8">Ras GTPase-activating protein</fullName>
    </recommendedName>
</protein>
<dbReference type="InterPro" id="IPR011993">
    <property type="entry name" value="PH-like_dom_sf"/>
</dbReference>